<evidence type="ECO:0000259" key="7">
    <source>
        <dbReference type="Pfam" id="PF01292"/>
    </source>
</evidence>
<keyword evidence="2" id="KW-1003">Cell membrane</keyword>
<gene>
    <name evidence="8" type="ORF">H8B15_17380</name>
</gene>
<dbReference type="Pfam" id="PF01292">
    <property type="entry name" value="Ni_hydr_CYTB"/>
    <property type="match status" value="1"/>
</dbReference>
<dbReference type="PANTHER" id="PTHR30485:SF0">
    <property type="entry name" value="NI_FE-HYDROGENASE 1 B-TYPE CYTOCHROME SUBUNIT-RELATED"/>
    <property type="match status" value="1"/>
</dbReference>
<dbReference type="InterPro" id="IPR051542">
    <property type="entry name" value="Hydrogenase_cytochrome"/>
</dbReference>
<dbReference type="InterPro" id="IPR016174">
    <property type="entry name" value="Di-haem_cyt_TM"/>
</dbReference>
<feature type="transmembrane region" description="Helical" evidence="6">
    <location>
        <begin position="21"/>
        <end position="42"/>
    </location>
</feature>
<sequence>MATTLTSPTVKKYSLGMRLWHWGNAFLITAQLVTILFISVIVNTKSLRPEFQQAFQKTGGSLSEQQARSLAHIVSERIWDWHVYFGLALAAFLVFRIVLTFVQPAAQSFRTRFREARQEGGTALFAKYTYIAFYLFLVVQVATGLALVYGDNLGLARGAEHTIKEIHEVNMYLIIAYTVLHIVGVVRSEIVERYGPLGSMIHGRAVGEERL</sequence>
<dbReference type="PANTHER" id="PTHR30485">
    <property type="entry name" value="NI/FE-HYDROGENASE 1 B-TYPE CYTOCHROME SUBUNIT"/>
    <property type="match status" value="1"/>
</dbReference>
<comment type="caution">
    <text evidence="8">The sequence shown here is derived from an EMBL/GenBank/DDBJ whole genome shotgun (WGS) entry which is preliminary data.</text>
</comment>
<evidence type="ECO:0000313" key="8">
    <source>
        <dbReference type="EMBL" id="MBC6612699.1"/>
    </source>
</evidence>
<keyword evidence="4 6" id="KW-1133">Transmembrane helix</keyword>
<feature type="transmembrane region" description="Helical" evidence="6">
    <location>
        <begin position="123"/>
        <end position="149"/>
    </location>
</feature>
<keyword evidence="9" id="KW-1185">Reference proteome</keyword>
<keyword evidence="3 6" id="KW-0812">Transmembrane</keyword>
<evidence type="ECO:0000256" key="1">
    <source>
        <dbReference type="ARBA" id="ARBA00004651"/>
    </source>
</evidence>
<dbReference type="InterPro" id="IPR011577">
    <property type="entry name" value="Cyt_b561_bac/Ni-Hgenase"/>
</dbReference>
<comment type="subcellular location">
    <subcellularLocation>
        <location evidence="1">Cell membrane</location>
        <topology evidence="1">Multi-pass membrane protein</topology>
    </subcellularLocation>
</comment>
<evidence type="ECO:0000256" key="5">
    <source>
        <dbReference type="ARBA" id="ARBA00023136"/>
    </source>
</evidence>
<feature type="transmembrane region" description="Helical" evidence="6">
    <location>
        <begin position="169"/>
        <end position="186"/>
    </location>
</feature>
<proteinExistence type="predicted"/>
<evidence type="ECO:0000313" key="9">
    <source>
        <dbReference type="Proteomes" id="UP000622017"/>
    </source>
</evidence>
<evidence type="ECO:0000256" key="3">
    <source>
        <dbReference type="ARBA" id="ARBA00022692"/>
    </source>
</evidence>
<dbReference type="SUPFAM" id="SSF81342">
    <property type="entry name" value="Transmembrane di-heme cytochromes"/>
    <property type="match status" value="1"/>
</dbReference>
<feature type="domain" description="Cytochrome b561 bacterial/Ni-hydrogenase" evidence="7">
    <location>
        <begin position="13"/>
        <end position="203"/>
    </location>
</feature>
<evidence type="ECO:0000256" key="6">
    <source>
        <dbReference type="SAM" id="Phobius"/>
    </source>
</evidence>
<accession>A0ABR7MNN9</accession>
<reference evidence="8 9" key="1">
    <citation type="submission" date="2020-08" db="EMBL/GenBank/DDBJ databases">
        <title>Hymenobacter sp.</title>
        <authorList>
            <person name="Kim M.K."/>
        </authorList>
    </citation>
    <scope>NUCLEOTIDE SEQUENCE [LARGE SCALE GENOMIC DNA]</scope>
    <source>
        <strain evidence="8 9">BT507</strain>
    </source>
</reference>
<dbReference type="RefSeq" id="WP_187320924.1">
    <property type="nucleotide sequence ID" value="NZ_JACSCY010000017.1"/>
</dbReference>
<keyword evidence="5 6" id="KW-0472">Membrane</keyword>
<evidence type="ECO:0000256" key="2">
    <source>
        <dbReference type="ARBA" id="ARBA00022475"/>
    </source>
</evidence>
<evidence type="ECO:0000256" key="4">
    <source>
        <dbReference type="ARBA" id="ARBA00022989"/>
    </source>
</evidence>
<dbReference type="Gene3D" id="1.20.950.20">
    <property type="entry name" value="Transmembrane di-heme cytochromes, Chain C"/>
    <property type="match status" value="1"/>
</dbReference>
<name>A0ABR7MNN9_9BACT</name>
<dbReference type="Proteomes" id="UP000622017">
    <property type="component" value="Unassembled WGS sequence"/>
</dbReference>
<protein>
    <submittedName>
        <fullName evidence="8">Cytochrome b/b6 domain-containing protein</fullName>
    </submittedName>
</protein>
<organism evidence="8 9">
    <name type="scientific">Hymenobacter citatus</name>
    <dbReference type="NCBI Taxonomy" id="2763506"/>
    <lineage>
        <taxon>Bacteria</taxon>
        <taxon>Pseudomonadati</taxon>
        <taxon>Bacteroidota</taxon>
        <taxon>Cytophagia</taxon>
        <taxon>Cytophagales</taxon>
        <taxon>Hymenobacteraceae</taxon>
        <taxon>Hymenobacter</taxon>
    </lineage>
</organism>
<dbReference type="EMBL" id="JACSCY010000017">
    <property type="protein sequence ID" value="MBC6612699.1"/>
    <property type="molecule type" value="Genomic_DNA"/>
</dbReference>
<feature type="transmembrane region" description="Helical" evidence="6">
    <location>
        <begin position="81"/>
        <end position="102"/>
    </location>
</feature>